<name>A0A2S1SFP7_9FLAO</name>
<sequence length="528" mass="58458">MESTIENINFKSPVDLTESSEPVYLSQSNAVGQGVDVFGRVNPDSFIMPLMDPLKSGLHKFTFLGKDFVIPKYVTAIENPMAYFQGSTCNTREEFQNSIAVNASAKAGYGLFSGEMKAAFDRQYKSSAEYAYTYSNFYSTLGLLEMGESAGYLRNTFQASVDALPDTVNEGNLNAFVDFFRDYGIYYTDKVEMGGSLEFYVSVKKTSQLTDIQISAMMKAQYKGLFTNGSIETGVEGTLAWKNYTANSEYHIVATGGNSALAGALAGIDPMNPSGDTVKLYNAWLESVNKHPALTNLRLKGIWMLCGNKKDVVNAAWELYGPTIHPKITIENESRTSAWPPPAARTPIITLNGDQIKPKTGAISPVGYQATILSNDGKTPHILYDKYFCLNPSERIWNENWKLLYKQMITELQMSEFYAKDNILLLTSFGMGNNLCPTREGYEFLKLNGAGKQVEFWEAHCSPGSVGGGINIWVTFPLNYMLASNLRNGPNTGVEMLQFSQDNFSAITSQTTLYLFKDSFSGKYTIAN</sequence>
<dbReference type="OrthoDB" id="4497444at2"/>
<feature type="domain" description="MACPF" evidence="4">
    <location>
        <begin position="14"/>
        <end position="335"/>
    </location>
</feature>
<evidence type="ECO:0000256" key="1">
    <source>
        <dbReference type="ARBA" id="ARBA00004613"/>
    </source>
</evidence>
<proteinExistence type="predicted"/>
<dbReference type="PANTHER" id="PTHR45742">
    <property type="entry name" value="COMPLEMENT COMPONENT C6"/>
    <property type="match status" value="1"/>
</dbReference>
<dbReference type="EMBL" id="CP029187">
    <property type="protein sequence ID" value="AWI25238.1"/>
    <property type="molecule type" value="Genomic_DNA"/>
</dbReference>
<dbReference type="Pfam" id="PF01823">
    <property type="entry name" value="MACPF"/>
    <property type="match status" value="1"/>
</dbReference>
<dbReference type="GO" id="GO:0005576">
    <property type="term" value="C:extracellular region"/>
    <property type="evidence" value="ECO:0007669"/>
    <property type="project" value="UniProtKB-SubCell"/>
</dbReference>
<gene>
    <name evidence="5" type="ORF">HYN49_04640</name>
</gene>
<accession>A0A2S1SFP7</accession>
<keyword evidence="2" id="KW-0964">Secreted</keyword>
<keyword evidence="6" id="KW-1185">Reference proteome</keyword>
<keyword evidence="3" id="KW-1015">Disulfide bond</keyword>
<evidence type="ECO:0000259" key="4">
    <source>
        <dbReference type="PROSITE" id="PS51412"/>
    </source>
</evidence>
<dbReference type="GO" id="GO:0006956">
    <property type="term" value="P:complement activation"/>
    <property type="evidence" value="ECO:0007669"/>
    <property type="project" value="TreeGrafter"/>
</dbReference>
<dbReference type="Proteomes" id="UP000244937">
    <property type="component" value="Chromosome"/>
</dbReference>
<dbReference type="AlphaFoldDB" id="A0A2S1SFP7"/>
<dbReference type="GO" id="GO:0005579">
    <property type="term" value="C:membrane attack complex"/>
    <property type="evidence" value="ECO:0007669"/>
    <property type="project" value="TreeGrafter"/>
</dbReference>
<dbReference type="PROSITE" id="PS51412">
    <property type="entry name" value="MACPF_2"/>
    <property type="match status" value="1"/>
</dbReference>
<dbReference type="InterPro" id="IPR020864">
    <property type="entry name" value="MACPF"/>
</dbReference>
<evidence type="ECO:0000313" key="6">
    <source>
        <dbReference type="Proteomes" id="UP000244937"/>
    </source>
</evidence>
<evidence type="ECO:0000256" key="2">
    <source>
        <dbReference type="ARBA" id="ARBA00022525"/>
    </source>
</evidence>
<evidence type="ECO:0000313" key="5">
    <source>
        <dbReference type="EMBL" id="AWI25238.1"/>
    </source>
</evidence>
<reference evidence="5 6" key="1">
    <citation type="submission" date="2018-05" db="EMBL/GenBank/DDBJ databases">
        <title>Genome sequencing of Flavobacterium sp. HYN0049.</title>
        <authorList>
            <person name="Yi H."/>
            <person name="Baek C."/>
        </authorList>
    </citation>
    <scope>NUCLEOTIDE SEQUENCE [LARGE SCALE GENOMIC DNA]</scope>
    <source>
        <strain evidence="5 6">HYN0049</strain>
    </source>
</reference>
<evidence type="ECO:0000256" key="3">
    <source>
        <dbReference type="ARBA" id="ARBA00023157"/>
    </source>
</evidence>
<protein>
    <recommendedName>
        <fullName evidence="4">MACPF domain-containing protein</fullName>
    </recommendedName>
</protein>
<organism evidence="5 6">
    <name type="scientific">Flavobacterium pallidum</name>
    <dbReference type="NCBI Taxonomy" id="2172098"/>
    <lineage>
        <taxon>Bacteria</taxon>
        <taxon>Pseudomonadati</taxon>
        <taxon>Bacteroidota</taxon>
        <taxon>Flavobacteriia</taxon>
        <taxon>Flavobacteriales</taxon>
        <taxon>Flavobacteriaceae</taxon>
        <taxon>Flavobacterium</taxon>
    </lineage>
</organism>
<dbReference type="PANTHER" id="PTHR45742:SF8">
    <property type="entry name" value="FLOCCULATION PROTEIN FLO11"/>
    <property type="match status" value="1"/>
</dbReference>
<dbReference type="RefSeq" id="WP_108903032.1">
    <property type="nucleotide sequence ID" value="NZ_CP029187.1"/>
</dbReference>
<dbReference type="KEGG" id="fpal:HYN49_04640"/>
<comment type="subcellular location">
    <subcellularLocation>
        <location evidence="1">Secreted</location>
    </subcellularLocation>
</comment>